<dbReference type="AlphaFoldDB" id="A0A1M5TVN6"/>
<name>A0A1M5TVN6_9BRAD</name>
<dbReference type="RefSeq" id="WP_154073702.1">
    <property type="nucleotide sequence ID" value="NZ_LT670818.1"/>
</dbReference>
<proteinExistence type="predicted"/>
<evidence type="ECO:0000313" key="1">
    <source>
        <dbReference type="EMBL" id="SHH54875.1"/>
    </source>
</evidence>
<evidence type="ECO:0000313" key="2">
    <source>
        <dbReference type="Proteomes" id="UP000190675"/>
    </source>
</evidence>
<dbReference type="EMBL" id="LT670818">
    <property type="protein sequence ID" value="SHH54875.1"/>
    <property type="molecule type" value="Genomic_DNA"/>
</dbReference>
<sequence length="53" mass="6415">MALTNTQKKLRTEVEQIAIAVRMDFWNIEHYEQPRFDRTALLKIMKNAHERND</sequence>
<accession>A0A1M5TVN6</accession>
<reference evidence="1 2" key="1">
    <citation type="submission" date="2016-11" db="EMBL/GenBank/DDBJ databases">
        <authorList>
            <person name="Jaros S."/>
            <person name="Januszkiewicz K."/>
            <person name="Wedrychowicz H."/>
        </authorList>
    </citation>
    <scope>NUCLEOTIDE SEQUENCE [LARGE SCALE GENOMIC DNA]</scope>
    <source>
        <strain evidence="1 2">GAS242</strain>
    </source>
</reference>
<organism evidence="1 2">
    <name type="scientific">Bradyrhizobium erythrophlei</name>
    <dbReference type="NCBI Taxonomy" id="1437360"/>
    <lineage>
        <taxon>Bacteria</taxon>
        <taxon>Pseudomonadati</taxon>
        <taxon>Pseudomonadota</taxon>
        <taxon>Alphaproteobacteria</taxon>
        <taxon>Hyphomicrobiales</taxon>
        <taxon>Nitrobacteraceae</taxon>
        <taxon>Bradyrhizobium</taxon>
    </lineage>
</organism>
<dbReference type="Proteomes" id="UP000190675">
    <property type="component" value="Chromosome I"/>
</dbReference>
<protein>
    <submittedName>
        <fullName evidence="1">Uncharacterized protein</fullName>
    </submittedName>
</protein>
<gene>
    <name evidence="1" type="ORF">SAMN05444169_8012</name>
</gene>